<reference evidence="1 2" key="1">
    <citation type="journal article" date="2011" name="PLoS Genet.">
        <title>Finished genome of the fungal wheat pathogen Mycosphaerella graminicola reveals dispensome structure, chromosome plasticity, and stealth pathogenesis.</title>
        <authorList>
            <person name="Goodwin S.B."/>
            <person name="Ben M'barek S."/>
            <person name="Dhillon B."/>
            <person name="Wittenberg A.H.J."/>
            <person name="Crane C.F."/>
            <person name="Hane J.K."/>
            <person name="Foster A.J."/>
            <person name="Van der Lee T.A.J."/>
            <person name="Grimwood J."/>
            <person name="Aerts A."/>
            <person name="Antoniw J."/>
            <person name="Bailey A."/>
            <person name="Bluhm B."/>
            <person name="Bowler J."/>
            <person name="Bristow J."/>
            <person name="van der Burgt A."/>
            <person name="Canto-Canche B."/>
            <person name="Churchill A.C.L."/>
            <person name="Conde-Ferraez L."/>
            <person name="Cools H.J."/>
            <person name="Coutinho P.M."/>
            <person name="Csukai M."/>
            <person name="Dehal P."/>
            <person name="De Wit P."/>
            <person name="Donzelli B."/>
            <person name="van de Geest H.C."/>
            <person name="van Ham R.C.H.J."/>
            <person name="Hammond-Kosack K.E."/>
            <person name="Henrissat B."/>
            <person name="Kilian A."/>
            <person name="Kobayashi A.K."/>
            <person name="Koopmann E."/>
            <person name="Kourmpetis Y."/>
            <person name="Kuzniar A."/>
            <person name="Lindquist E."/>
            <person name="Lombard V."/>
            <person name="Maliepaard C."/>
            <person name="Martins N."/>
            <person name="Mehrabi R."/>
            <person name="Nap J.P.H."/>
            <person name="Ponomarenko A."/>
            <person name="Rudd J.J."/>
            <person name="Salamov A."/>
            <person name="Schmutz J."/>
            <person name="Schouten H.J."/>
            <person name="Shapiro H."/>
            <person name="Stergiopoulos I."/>
            <person name="Torriani S.F.F."/>
            <person name="Tu H."/>
            <person name="de Vries R.P."/>
            <person name="Waalwijk C."/>
            <person name="Ware S.B."/>
            <person name="Wiebenga A."/>
            <person name="Zwiers L.-H."/>
            <person name="Oliver R.P."/>
            <person name="Grigoriev I.V."/>
            <person name="Kema G.H.J."/>
        </authorList>
    </citation>
    <scope>NUCLEOTIDE SEQUENCE [LARGE SCALE GENOMIC DNA]</scope>
    <source>
        <strain evidence="2">CBS 115943 / IPO323</strain>
    </source>
</reference>
<dbReference type="Proteomes" id="UP000008062">
    <property type="component" value="Chromosome 21"/>
</dbReference>
<accession>F9XSC0</accession>
<dbReference type="KEGG" id="ztr:MYCGRDRAFT_106719"/>
<dbReference type="InParanoid" id="F9XSC0"/>
<dbReference type="EMBL" id="CM001216">
    <property type="protein sequence ID" value="EGP81862.1"/>
    <property type="molecule type" value="Genomic_DNA"/>
</dbReference>
<dbReference type="AlphaFoldDB" id="F9XSC0"/>
<dbReference type="RefSeq" id="XP_003846886.1">
    <property type="nucleotide sequence ID" value="XM_003846838.1"/>
</dbReference>
<organism evidence="1 2">
    <name type="scientific">Zymoseptoria tritici (strain CBS 115943 / IPO323)</name>
    <name type="common">Speckled leaf blotch fungus</name>
    <name type="synonym">Septoria tritici</name>
    <dbReference type="NCBI Taxonomy" id="336722"/>
    <lineage>
        <taxon>Eukaryota</taxon>
        <taxon>Fungi</taxon>
        <taxon>Dikarya</taxon>
        <taxon>Ascomycota</taxon>
        <taxon>Pezizomycotina</taxon>
        <taxon>Dothideomycetes</taxon>
        <taxon>Dothideomycetidae</taxon>
        <taxon>Mycosphaerellales</taxon>
        <taxon>Mycosphaerellaceae</taxon>
        <taxon>Zymoseptoria</taxon>
    </lineage>
</organism>
<sequence>MPKTCQELDVPEAGQASHVTSLISAPTITIIASMHTRKAKLPINKTKPSIPSLISSLSLSSLARLLATLLSNAAIFRLSCSRQAVPFSGRGISRPFCSDLKSSHSVHPPQLPT</sequence>
<gene>
    <name evidence="1" type="ORF">MYCGRDRAFT_106719</name>
</gene>
<dbReference type="HOGENOM" id="CLU_2135502_0_0_1"/>
<dbReference type="GeneID" id="13396677"/>
<evidence type="ECO:0000313" key="2">
    <source>
        <dbReference type="Proteomes" id="UP000008062"/>
    </source>
</evidence>
<name>F9XSC0_ZYMTI</name>
<evidence type="ECO:0000313" key="1">
    <source>
        <dbReference type="EMBL" id="EGP81862.1"/>
    </source>
</evidence>
<protein>
    <submittedName>
        <fullName evidence="1">Uncharacterized protein</fullName>
    </submittedName>
</protein>
<proteinExistence type="predicted"/>
<keyword evidence="2" id="KW-1185">Reference proteome</keyword>